<reference evidence="3" key="1">
    <citation type="journal article" date="2014" name="Int. J. Syst. Evol. Microbiol.">
        <title>Complete genome sequence of Corynebacterium casei LMG S-19264T (=DSM 44701T), isolated from a smear-ripened cheese.</title>
        <authorList>
            <consortium name="US DOE Joint Genome Institute (JGI-PGF)"/>
            <person name="Walter F."/>
            <person name="Albersmeier A."/>
            <person name="Kalinowski J."/>
            <person name="Ruckert C."/>
        </authorList>
    </citation>
    <scope>NUCLEOTIDE SEQUENCE</scope>
    <source>
        <strain evidence="3">CCM 7897</strain>
    </source>
</reference>
<dbReference type="EMBL" id="BMCT01000008">
    <property type="protein sequence ID" value="GGF81123.1"/>
    <property type="molecule type" value="Genomic_DNA"/>
</dbReference>
<name>A0A917FHG3_9HYPH</name>
<dbReference type="Proteomes" id="UP000606044">
    <property type="component" value="Unassembled WGS sequence"/>
</dbReference>
<accession>A0A917FHG3</accession>
<gene>
    <name evidence="3" type="ORF">GCM10007301_46580</name>
</gene>
<dbReference type="RefSeq" id="WP_188583108.1">
    <property type="nucleotide sequence ID" value="NZ_BMCT01000008.1"/>
</dbReference>
<feature type="region of interest" description="Disordered" evidence="1">
    <location>
        <begin position="1"/>
        <end position="21"/>
    </location>
</feature>
<evidence type="ECO:0000313" key="3">
    <source>
        <dbReference type="EMBL" id="GGF81123.1"/>
    </source>
</evidence>
<reference evidence="3" key="2">
    <citation type="submission" date="2020-09" db="EMBL/GenBank/DDBJ databases">
        <authorList>
            <person name="Sun Q."/>
            <person name="Sedlacek I."/>
        </authorList>
    </citation>
    <scope>NUCLEOTIDE SEQUENCE</scope>
    <source>
        <strain evidence="3">CCM 7897</strain>
    </source>
</reference>
<evidence type="ECO:0000313" key="4">
    <source>
        <dbReference type="Proteomes" id="UP000606044"/>
    </source>
</evidence>
<keyword evidence="2" id="KW-1133">Transmembrane helix</keyword>
<evidence type="ECO:0000256" key="1">
    <source>
        <dbReference type="SAM" id="MobiDB-lite"/>
    </source>
</evidence>
<keyword evidence="2" id="KW-0812">Transmembrane</keyword>
<dbReference type="AlphaFoldDB" id="A0A917FHG3"/>
<keyword evidence="2" id="KW-0472">Membrane</keyword>
<feature type="transmembrane region" description="Helical" evidence="2">
    <location>
        <begin position="53"/>
        <end position="73"/>
    </location>
</feature>
<evidence type="ECO:0000256" key="2">
    <source>
        <dbReference type="SAM" id="Phobius"/>
    </source>
</evidence>
<comment type="caution">
    <text evidence="3">The sequence shown here is derived from an EMBL/GenBank/DDBJ whole genome shotgun (WGS) entry which is preliminary data.</text>
</comment>
<proteinExistence type="predicted"/>
<sequence length="78" mass="8228">MRDLPIKLSAGVSPDTSRGQELLPITHPEEVKAAWEFRIGIFRIGASARCTPAGIVCAGITTAAILLAVSAVIRAQRS</sequence>
<keyword evidence="4" id="KW-1185">Reference proteome</keyword>
<organism evidence="3 4">
    <name type="scientific">Azorhizobium oxalatiphilum</name>
    <dbReference type="NCBI Taxonomy" id="980631"/>
    <lineage>
        <taxon>Bacteria</taxon>
        <taxon>Pseudomonadati</taxon>
        <taxon>Pseudomonadota</taxon>
        <taxon>Alphaproteobacteria</taxon>
        <taxon>Hyphomicrobiales</taxon>
        <taxon>Xanthobacteraceae</taxon>
        <taxon>Azorhizobium</taxon>
    </lineage>
</organism>
<protein>
    <submittedName>
        <fullName evidence="3">Uncharacterized protein</fullName>
    </submittedName>
</protein>